<protein>
    <submittedName>
        <fullName evidence="3">Uncharacterized protein</fullName>
    </submittedName>
</protein>
<proteinExistence type="predicted"/>
<feature type="region of interest" description="Disordered" evidence="2">
    <location>
        <begin position="502"/>
        <end position="529"/>
    </location>
</feature>
<gene>
    <name evidence="3" type="ORF">Moror_12280</name>
</gene>
<dbReference type="EMBL" id="AWSO01001789">
    <property type="protein sequence ID" value="ESK82812.1"/>
    <property type="molecule type" value="Genomic_DNA"/>
</dbReference>
<dbReference type="Proteomes" id="UP000017559">
    <property type="component" value="Unassembled WGS sequence"/>
</dbReference>
<evidence type="ECO:0000256" key="2">
    <source>
        <dbReference type="SAM" id="MobiDB-lite"/>
    </source>
</evidence>
<dbReference type="OrthoDB" id="3256408at2759"/>
<feature type="coiled-coil region" evidence="1">
    <location>
        <begin position="379"/>
        <end position="429"/>
    </location>
</feature>
<keyword evidence="4" id="KW-1185">Reference proteome</keyword>
<sequence length="547" mass="60482">MHSTHNTEVSTGSSNSAYDYKFDFISPHFASSSTSPDLLGFHCTNILSSQVIPARSRYIYHSYPSPPPSTSNPKRNVPLPTLTIGENIQEHSSGESSQYLQGKYDALFKPFIPLSPPDTVAASTSPLPLTDETDMESCHSDEDRHALLSPLSPEWDSAPIEDLPTAVDSDGILLSGHRSIDHVGICTVDEPAPLRHDGYYIPMEKGAELTWTPQSPESDEDYDMDYLHSPYSPPSSPESDTTSPEEPISFLPPFPYPSSPSIHPENIVDTPDSPSWRSLTSLPEVAVDDFDMEAEDTDAAASLTPPSPSSRPLSLPGAELDEGIIDVPAGLSISPGKRQSLLLLDEPDDVPTPRSPSPDNFDLDPSAYASCSDPDVAKLIRLRRKAQSLERLAKEREEKMLNSGWMAARAEARKERKKEKERVKEISAMLRLRLEEKGVALVGEEMTTSPSQKKGKTKRVISSMAHLVARMMFRRREVLDRPMVHTPLPPSVAVKRFKPSSPLRHSWSISDIDTDEEEDDGMDLDGLKGFDDVAEPMVVDESKRSRW</sequence>
<evidence type="ECO:0000256" key="1">
    <source>
        <dbReference type="SAM" id="Coils"/>
    </source>
</evidence>
<name>V2WML6_MONRO</name>
<dbReference type="KEGG" id="mrr:Moror_12280"/>
<dbReference type="AlphaFoldDB" id="V2WML6"/>
<feature type="compositionally biased region" description="Low complexity" evidence="2">
    <location>
        <begin position="237"/>
        <end position="249"/>
    </location>
</feature>
<feature type="region of interest" description="Disordered" evidence="2">
    <location>
        <begin position="345"/>
        <end position="364"/>
    </location>
</feature>
<dbReference type="HOGENOM" id="CLU_026581_0_0_1"/>
<feature type="region of interest" description="Disordered" evidence="2">
    <location>
        <begin position="210"/>
        <end position="278"/>
    </location>
</feature>
<keyword evidence="1" id="KW-0175">Coiled coil</keyword>
<comment type="caution">
    <text evidence="3">The sequence shown here is derived from an EMBL/GenBank/DDBJ whole genome shotgun (WGS) entry which is preliminary data.</text>
</comment>
<reference evidence="3 4" key="1">
    <citation type="journal article" date="2014" name="BMC Genomics">
        <title>Genome and secretome analysis of the hemibiotrophic fungal pathogen, Moniliophthora roreri, which causes frosty pod rot disease of cacao: mechanisms of the biotrophic and necrotrophic phases.</title>
        <authorList>
            <person name="Meinhardt L.W."/>
            <person name="Costa G.G.L."/>
            <person name="Thomazella D.P.T."/>
            <person name="Teixeira P.J.P.L."/>
            <person name="Carazzolle M.F."/>
            <person name="Schuster S.C."/>
            <person name="Carlson J.E."/>
            <person name="Guiltinan M.J."/>
            <person name="Mieczkowski P."/>
            <person name="Farmer A."/>
            <person name="Ramaraj T."/>
            <person name="Crozier J."/>
            <person name="Davis R.E."/>
            <person name="Shao J."/>
            <person name="Melnick R.L."/>
            <person name="Pereira G.A.G."/>
            <person name="Bailey B.A."/>
        </authorList>
    </citation>
    <scope>NUCLEOTIDE SEQUENCE [LARGE SCALE GENOMIC DNA]</scope>
    <source>
        <strain evidence="3 4">MCA 2997</strain>
    </source>
</reference>
<evidence type="ECO:0000313" key="3">
    <source>
        <dbReference type="EMBL" id="ESK82812.1"/>
    </source>
</evidence>
<accession>V2WML6</accession>
<organism evidence="3 4">
    <name type="scientific">Moniliophthora roreri (strain MCA 2997)</name>
    <name type="common">Cocoa frosty pod rot fungus</name>
    <name type="synonym">Crinipellis roreri</name>
    <dbReference type="NCBI Taxonomy" id="1381753"/>
    <lineage>
        <taxon>Eukaryota</taxon>
        <taxon>Fungi</taxon>
        <taxon>Dikarya</taxon>
        <taxon>Basidiomycota</taxon>
        <taxon>Agaricomycotina</taxon>
        <taxon>Agaricomycetes</taxon>
        <taxon>Agaricomycetidae</taxon>
        <taxon>Agaricales</taxon>
        <taxon>Marasmiineae</taxon>
        <taxon>Marasmiaceae</taxon>
        <taxon>Moniliophthora</taxon>
    </lineage>
</organism>
<evidence type="ECO:0000313" key="4">
    <source>
        <dbReference type="Proteomes" id="UP000017559"/>
    </source>
</evidence>
<feature type="compositionally biased region" description="Acidic residues" evidence="2">
    <location>
        <begin position="512"/>
        <end position="523"/>
    </location>
</feature>